<reference evidence="1 2" key="1">
    <citation type="submission" date="2016-10" db="EMBL/GenBank/DDBJ databases">
        <authorList>
            <person name="de Groot N.N."/>
        </authorList>
    </citation>
    <scope>NUCLEOTIDE SEQUENCE [LARGE SCALE GENOMIC DNA]</scope>
    <source>
        <strain evidence="1 2">L 420-91</strain>
    </source>
</reference>
<evidence type="ECO:0000313" key="1">
    <source>
        <dbReference type="EMBL" id="SDH06251.1"/>
    </source>
</evidence>
<dbReference type="AlphaFoldDB" id="A0A1G7ZBX5"/>
<dbReference type="RefSeq" id="WP_057898774.1">
    <property type="nucleotide sequence ID" value="NZ_FNDE01000010.1"/>
</dbReference>
<dbReference type="OrthoDB" id="9762614at2"/>
<protein>
    <recommendedName>
        <fullName evidence="3">Thioredoxin domain-containing protein</fullName>
    </recommendedName>
</protein>
<name>A0A1G7ZBX5_ANETH</name>
<proteinExistence type="predicted"/>
<evidence type="ECO:0008006" key="3">
    <source>
        <dbReference type="Google" id="ProtNLM"/>
    </source>
</evidence>
<dbReference type="InterPro" id="IPR008928">
    <property type="entry name" value="6-hairpin_glycosidase_sf"/>
</dbReference>
<dbReference type="PANTHER" id="PTHR42899">
    <property type="entry name" value="SPERMATOGENESIS-ASSOCIATED PROTEIN 20"/>
    <property type="match status" value="1"/>
</dbReference>
<dbReference type="SUPFAM" id="SSF48208">
    <property type="entry name" value="Six-hairpin glycosidases"/>
    <property type="match status" value="1"/>
</dbReference>
<accession>A0A1G7ZBX5</accession>
<dbReference type="EMBL" id="FNDE01000010">
    <property type="protein sequence ID" value="SDH06251.1"/>
    <property type="molecule type" value="Genomic_DNA"/>
</dbReference>
<dbReference type="Proteomes" id="UP000198956">
    <property type="component" value="Unassembled WGS sequence"/>
</dbReference>
<dbReference type="PANTHER" id="PTHR42899:SF1">
    <property type="entry name" value="SPERMATOGENESIS-ASSOCIATED PROTEIN 20"/>
    <property type="match status" value="1"/>
</dbReference>
<sequence length="188" mass="21086">MCSIALQLQEKQFALFWDNEEGGFYFYGSDGEQLLVRPKELYDGAMPSGNSVTAMNLLRLARLTGKNDIMRLSSEQISAFAGEISLYPQAHAHFMMAIQFLFGPTKEIIIAAPDKKVAEEMIQEIRAHFIPNSVVSVVTDETREKLLLLAPLLTDKTARKGKATVYVCENFACQAPVTDVQMVRERLH</sequence>
<dbReference type="GO" id="GO:0005975">
    <property type="term" value="P:carbohydrate metabolic process"/>
    <property type="evidence" value="ECO:0007669"/>
    <property type="project" value="InterPro"/>
</dbReference>
<dbReference type="InterPro" id="IPR024705">
    <property type="entry name" value="Ssp411"/>
</dbReference>
<gene>
    <name evidence="1" type="ORF">SAMN04489735_101016</name>
</gene>
<evidence type="ECO:0000313" key="2">
    <source>
        <dbReference type="Proteomes" id="UP000198956"/>
    </source>
</evidence>
<organism evidence="1 2">
    <name type="scientific">Aneurinibacillus thermoaerophilus</name>
    <dbReference type="NCBI Taxonomy" id="143495"/>
    <lineage>
        <taxon>Bacteria</taxon>
        <taxon>Bacillati</taxon>
        <taxon>Bacillota</taxon>
        <taxon>Bacilli</taxon>
        <taxon>Bacillales</taxon>
        <taxon>Paenibacillaceae</taxon>
        <taxon>Aneurinibacillus group</taxon>
        <taxon>Aneurinibacillus</taxon>
    </lineage>
</organism>